<sequence length="262" mass="29494">MGKFNNIPELWGTENYYEWCRQTKQLLLGQGVYNHVSNGMNLFNYVKYTSTCPRPLILSAPMIVEQEALKMWFKDDSVAKSIILRKINSSVLTLIPDNISITAQEVWNMLTKLYDRSNVSLQFSLCAQISTFQMKGAADAKKYVVLHTHANDRLACMGAKPLEADMIYALLQGLPRTGIWPVIHKNIETELEHSEQSIRMMLPGFFNAVLVTLHQHAASPVIRMYTFKHTTQMIIKEAMQMMSESSAPGPGSEYASAAIQGG</sequence>
<dbReference type="STRING" id="765257.A0A0C9ZYB4"/>
<dbReference type="OrthoDB" id="97058at2759"/>
<dbReference type="Pfam" id="PF14223">
    <property type="entry name" value="Retrotran_gag_2"/>
    <property type="match status" value="1"/>
</dbReference>
<organism evidence="1 2">
    <name type="scientific">Pisolithus microcarpus 441</name>
    <dbReference type="NCBI Taxonomy" id="765257"/>
    <lineage>
        <taxon>Eukaryota</taxon>
        <taxon>Fungi</taxon>
        <taxon>Dikarya</taxon>
        <taxon>Basidiomycota</taxon>
        <taxon>Agaricomycotina</taxon>
        <taxon>Agaricomycetes</taxon>
        <taxon>Agaricomycetidae</taxon>
        <taxon>Boletales</taxon>
        <taxon>Sclerodermatineae</taxon>
        <taxon>Pisolithaceae</taxon>
        <taxon>Pisolithus</taxon>
    </lineage>
</organism>
<evidence type="ECO:0000313" key="2">
    <source>
        <dbReference type="Proteomes" id="UP000054018"/>
    </source>
</evidence>
<accession>A0A0C9ZYB4</accession>
<evidence type="ECO:0000313" key="1">
    <source>
        <dbReference type="EMBL" id="KIK24713.1"/>
    </source>
</evidence>
<reference evidence="2" key="2">
    <citation type="submission" date="2015-01" db="EMBL/GenBank/DDBJ databases">
        <title>Evolutionary Origins and Diversification of the Mycorrhizal Mutualists.</title>
        <authorList>
            <consortium name="DOE Joint Genome Institute"/>
            <consortium name="Mycorrhizal Genomics Consortium"/>
            <person name="Kohler A."/>
            <person name="Kuo A."/>
            <person name="Nagy L.G."/>
            <person name="Floudas D."/>
            <person name="Copeland A."/>
            <person name="Barry K.W."/>
            <person name="Cichocki N."/>
            <person name="Veneault-Fourrey C."/>
            <person name="LaButti K."/>
            <person name="Lindquist E.A."/>
            <person name="Lipzen A."/>
            <person name="Lundell T."/>
            <person name="Morin E."/>
            <person name="Murat C."/>
            <person name="Riley R."/>
            <person name="Ohm R."/>
            <person name="Sun H."/>
            <person name="Tunlid A."/>
            <person name="Henrissat B."/>
            <person name="Grigoriev I.V."/>
            <person name="Hibbett D.S."/>
            <person name="Martin F."/>
        </authorList>
    </citation>
    <scope>NUCLEOTIDE SEQUENCE [LARGE SCALE GENOMIC DNA]</scope>
    <source>
        <strain evidence="2">441</strain>
    </source>
</reference>
<gene>
    <name evidence="1" type="ORF">PISMIDRAFT_98161</name>
</gene>
<protein>
    <submittedName>
        <fullName evidence="1">Unplaced genomic scaffold scaffold_30, whole genome shotgun sequence</fullName>
    </submittedName>
</protein>
<dbReference type="Proteomes" id="UP000054018">
    <property type="component" value="Unassembled WGS sequence"/>
</dbReference>
<name>A0A0C9ZYB4_9AGAM</name>
<dbReference type="HOGENOM" id="CLU_048314_1_0_1"/>
<dbReference type="EMBL" id="KN833714">
    <property type="protein sequence ID" value="KIK24713.1"/>
    <property type="molecule type" value="Genomic_DNA"/>
</dbReference>
<keyword evidence="2" id="KW-1185">Reference proteome</keyword>
<dbReference type="AlphaFoldDB" id="A0A0C9ZYB4"/>
<proteinExistence type="predicted"/>
<reference evidence="1 2" key="1">
    <citation type="submission" date="2014-04" db="EMBL/GenBank/DDBJ databases">
        <authorList>
            <consortium name="DOE Joint Genome Institute"/>
            <person name="Kuo A."/>
            <person name="Kohler A."/>
            <person name="Costa M.D."/>
            <person name="Nagy L.G."/>
            <person name="Floudas D."/>
            <person name="Copeland A."/>
            <person name="Barry K.W."/>
            <person name="Cichocki N."/>
            <person name="Veneault-Fourrey C."/>
            <person name="LaButti K."/>
            <person name="Lindquist E.A."/>
            <person name="Lipzen A."/>
            <person name="Lundell T."/>
            <person name="Morin E."/>
            <person name="Murat C."/>
            <person name="Sun H."/>
            <person name="Tunlid A."/>
            <person name="Henrissat B."/>
            <person name="Grigoriev I.V."/>
            <person name="Hibbett D.S."/>
            <person name="Martin F."/>
            <person name="Nordberg H.P."/>
            <person name="Cantor M.N."/>
            <person name="Hua S.X."/>
        </authorList>
    </citation>
    <scope>NUCLEOTIDE SEQUENCE [LARGE SCALE GENOMIC DNA]</scope>
    <source>
        <strain evidence="1 2">441</strain>
    </source>
</reference>